<evidence type="ECO:0008006" key="4">
    <source>
        <dbReference type="Google" id="ProtNLM"/>
    </source>
</evidence>
<dbReference type="AlphaFoldDB" id="A0A9P4LYD9"/>
<feature type="region of interest" description="Disordered" evidence="1">
    <location>
        <begin position="340"/>
        <end position="363"/>
    </location>
</feature>
<sequence length="420" mass="46177">MYPGDVEVCAHQSSIASESTASLTDTTESASTELLTRYSLDDYENVSQRLPKRRASGDSPVNSIASRFGERFPSLTRRWNTRRTPSMLAKESGRISISGGPSSRSSSMTGSMFPHFDTPSETCLPPSPARSFAEEEEYDMLSTSPDDISTTILTAEEPIDREALASTPLLPPMMLELRSVEQTPLQSPLQSPTIAEANATFSAMNSPLGTPQVPGVPTPPLSTKPSVASFKHNRPGHMVPSSEIPPMTIEDPQDEWALKLGHANFTIFPEPYEPDVCDAAACREVFANWEQARRNFIKHQVRTGEHFGLTSKTYMLTEQKWAQIDAEWKRCYEVACAQSGEAGSDHEDEPTPSEPAPIVRMPSLNGAGKFPKLGDEDIVGPMIQATKQPSPSKKMSWMRVFNELRFPGSFLGRTSSMGTR</sequence>
<protein>
    <recommendedName>
        <fullName evidence="4">Only prolin and serin are matching in the corresponding protein</fullName>
    </recommendedName>
</protein>
<feature type="region of interest" description="Disordered" evidence="1">
    <location>
        <begin position="87"/>
        <end position="109"/>
    </location>
</feature>
<gene>
    <name evidence="2" type="ORF">K490DRAFT_45279</name>
</gene>
<reference evidence="2" key="1">
    <citation type="journal article" date="2020" name="Stud. Mycol.">
        <title>101 Dothideomycetes genomes: a test case for predicting lifestyles and emergence of pathogens.</title>
        <authorList>
            <person name="Haridas S."/>
            <person name="Albert R."/>
            <person name="Binder M."/>
            <person name="Bloem J."/>
            <person name="Labutti K."/>
            <person name="Salamov A."/>
            <person name="Andreopoulos B."/>
            <person name="Baker S."/>
            <person name="Barry K."/>
            <person name="Bills G."/>
            <person name="Bluhm B."/>
            <person name="Cannon C."/>
            <person name="Castanera R."/>
            <person name="Culley D."/>
            <person name="Daum C."/>
            <person name="Ezra D."/>
            <person name="Gonzalez J."/>
            <person name="Henrissat B."/>
            <person name="Kuo A."/>
            <person name="Liang C."/>
            <person name="Lipzen A."/>
            <person name="Lutzoni F."/>
            <person name="Magnuson J."/>
            <person name="Mondo S."/>
            <person name="Nolan M."/>
            <person name="Ohm R."/>
            <person name="Pangilinan J."/>
            <person name="Park H.-J."/>
            <person name="Ramirez L."/>
            <person name="Alfaro M."/>
            <person name="Sun H."/>
            <person name="Tritt A."/>
            <person name="Yoshinaga Y."/>
            <person name="Zwiers L.-H."/>
            <person name="Turgeon B."/>
            <person name="Goodwin S."/>
            <person name="Spatafora J."/>
            <person name="Crous P."/>
            <person name="Grigoriev I."/>
        </authorList>
    </citation>
    <scope>NUCLEOTIDE SEQUENCE</scope>
    <source>
        <strain evidence="2">CBS 121410</strain>
    </source>
</reference>
<evidence type="ECO:0000256" key="1">
    <source>
        <dbReference type="SAM" id="MobiDB-lite"/>
    </source>
</evidence>
<comment type="caution">
    <text evidence="2">The sequence shown here is derived from an EMBL/GenBank/DDBJ whole genome shotgun (WGS) entry which is preliminary data.</text>
</comment>
<organism evidence="2 3">
    <name type="scientific">Saccharata proteae CBS 121410</name>
    <dbReference type="NCBI Taxonomy" id="1314787"/>
    <lineage>
        <taxon>Eukaryota</taxon>
        <taxon>Fungi</taxon>
        <taxon>Dikarya</taxon>
        <taxon>Ascomycota</taxon>
        <taxon>Pezizomycotina</taxon>
        <taxon>Dothideomycetes</taxon>
        <taxon>Dothideomycetes incertae sedis</taxon>
        <taxon>Botryosphaeriales</taxon>
        <taxon>Saccharataceae</taxon>
        <taxon>Saccharata</taxon>
    </lineage>
</organism>
<dbReference type="EMBL" id="ML978727">
    <property type="protein sequence ID" value="KAF2085873.1"/>
    <property type="molecule type" value="Genomic_DNA"/>
</dbReference>
<dbReference type="OrthoDB" id="3882058at2759"/>
<name>A0A9P4LYD9_9PEZI</name>
<accession>A0A9P4LYD9</accession>
<evidence type="ECO:0000313" key="2">
    <source>
        <dbReference type="EMBL" id="KAF2085873.1"/>
    </source>
</evidence>
<dbReference type="Proteomes" id="UP000799776">
    <property type="component" value="Unassembled WGS sequence"/>
</dbReference>
<proteinExistence type="predicted"/>
<evidence type="ECO:0000313" key="3">
    <source>
        <dbReference type="Proteomes" id="UP000799776"/>
    </source>
</evidence>
<keyword evidence="3" id="KW-1185">Reference proteome</keyword>
<feature type="compositionally biased region" description="Low complexity" evidence="1">
    <location>
        <begin position="94"/>
        <end position="109"/>
    </location>
</feature>